<dbReference type="RefSeq" id="WP_136334462.1">
    <property type="nucleotide sequence ID" value="NZ_QXMP01000004.1"/>
</dbReference>
<dbReference type="GO" id="GO:0000156">
    <property type="term" value="F:phosphorelay response regulator activity"/>
    <property type="evidence" value="ECO:0007669"/>
    <property type="project" value="InterPro"/>
</dbReference>
<dbReference type="PANTHER" id="PTHR37299">
    <property type="entry name" value="TRANSCRIPTIONAL REGULATOR-RELATED"/>
    <property type="match status" value="1"/>
</dbReference>
<organism evidence="4 5">
    <name type="scientific">Robertkochia marina</name>
    <dbReference type="NCBI Taxonomy" id="1227945"/>
    <lineage>
        <taxon>Bacteria</taxon>
        <taxon>Pseudomonadati</taxon>
        <taxon>Bacteroidota</taxon>
        <taxon>Flavobacteriia</taxon>
        <taxon>Flavobacteriales</taxon>
        <taxon>Flavobacteriaceae</taxon>
        <taxon>Robertkochia</taxon>
    </lineage>
</organism>
<dbReference type="SUPFAM" id="SSF52172">
    <property type="entry name" value="CheY-like"/>
    <property type="match status" value="1"/>
</dbReference>
<accession>A0A4S3M1L5</accession>
<keyword evidence="5" id="KW-1185">Reference proteome</keyword>
<dbReference type="GO" id="GO:0003677">
    <property type="term" value="F:DNA binding"/>
    <property type="evidence" value="ECO:0007669"/>
    <property type="project" value="InterPro"/>
</dbReference>
<name>A0A4S3M1L5_9FLAO</name>
<evidence type="ECO:0000256" key="1">
    <source>
        <dbReference type="PROSITE-ProRule" id="PRU00169"/>
    </source>
</evidence>
<reference evidence="4 5" key="1">
    <citation type="submission" date="2019-04" db="EMBL/GenBank/DDBJ databases">
        <title>Draft genome sequence of Robertkochia marina CC-AMO-30D.</title>
        <authorList>
            <person name="Hameed A."/>
            <person name="Lin S.-Y."/>
            <person name="Shahina M."/>
            <person name="Lai W.-A."/>
            <person name="Young C.-C."/>
        </authorList>
    </citation>
    <scope>NUCLEOTIDE SEQUENCE [LARGE SCALE GENOMIC DNA]</scope>
    <source>
        <strain evidence="4 5">CC-AMO-30D</strain>
    </source>
</reference>
<feature type="modified residue" description="4-aspartylphosphate" evidence="1">
    <location>
        <position position="55"/>
    </location>
</feature>
<evidence type="ECO:0000259" key="2">
    <source>
        <dbReference type="PROSITE" id="PS50110"/>
    </source>
</evidence>
<dbReference type="InterPro" id="IPR046947">
    <property type="entry name" value="LytR-like"/>
</dbReference>
<evidence type="ECO:0000313" key="4">
    <source>
        <dbReference type="EMBL" id="THD68972.1"/>
    </source>
</evidence>
<dbReference type="SMART" id="SM00850">
    <property type="entry name" value="LytTR"/>
    <property type="match status" value="1"/>
</dbReference>
<protein>
    <submittedName>
        <fullName evidence="4">Response regulator transcription factor</fullName>
    </submittedName>
</protein>
<gene>
    <name evidence="4" type="ORF">E7Z59_01170</name>
</gene>
<proteinExistence type="predicted"/>
<dbReference type="PANTHER" id="PTHR37299:SF1">
    <property type="entry name" value="STAGE 0 SPORULATION PROTEIN A HOMOLOG"/>
    <property type="match status" value="1"/>
</dbReference>
<dbReference type="Proteomes" id="UP000305939">
    <property type="component" value="Unassembled WGS sequence"/>
</dbReference>
<evidence type="ECO:0000313" key="5">
    <source>
        <dbReference type="Proteomes" id="UP000305939"/>
    </source>
</evidence>
<dbReference type="Pfam" id="PF04397">
    <property type="entry name" value="LytTR"/>
    <property type="match status" value="1"/>
</dbReference>
<dbReference type="PROSITE" id="PS50930">
    <property type="entry name" value="HTH_LYTTR"/>
    <property type="match status" value="1"/>
</dbReference>
<keyword evidence="1" id="KW-0597">Phosphoprotein</keyword>
<feature type="domain" description="Response regulatory" evidence="2">
    <location>
        <begin position="4"/>
        <end position="115"/>
    </location>
</feature>
<feature type="domain" description="HTH LytTR-type" evidence="3">
    <location>
        <begin position="138"/>
        <end position="204"/>
    </location>
</feature>
<dbReference type="OrthoDB" id="2168082at2"/>
<dbReference type="InterPro" id="IPR011006">
    <property type="entry name" value="CheY-like_superfamily"/>
</dbReference>
<dbReference type="EMBL" id="SSMC01000001">
    <property type="protein sequence ID" value="THD68972.1"/>
    <property type="molecule type" value="Genomic_DNA"/>
</dbReference>
<evidence type="ECO:0000259" key="3">
    <source>
        <dbReference type="PROSITE" id="PS50930"/>
    </source>
</evidence>
<dbReference type="PROSITE" id="PS50110">
    <property type="entry name" value="RESPONSE_REGULATORY"/>
    <property type="match status" value="1"/>
</dbReference>
<dbReference type="AlphaFoldDB" id="A0A4S3M1L5"/>
<dbReference type="InterPro" id="IPR001789">
    <property type="entry name" value="Sig_transdc_resp-reg_receiver"/>
</dbReference>
<dbReference type="Gene3D" id="2.40.50.1020">
    <property type="entry name" value="LytTr DNA-binding domain"/>
    <property type="match status" value="1"/>
</dbReference>
<dbReference type="InterPro" id="IPR007492">
    <property type="entry name" value="LytTR_DNA-bd_dom"/>
</dbReference>
<dbReference type="Pfam" id="PF00072">
    <property type="entry name" value="Response_reg"/>
    <property type="match status" value="1"/>
</dbReference>
<dbReference type="SMART" id="SM00448">
    <property type="entry name" value="REC"/>
    <property type="match status" value="1"/>
</dbReference>
<sequence>MHLTCVIIDDEPLAINVIRQYISEMDSLEVSATFNSAIKAADYLRDHEVDLVFLDINMPMLDGLSFLKNFDFSPKVILITAYDQYALEGYELEVVDYLLKPVAFPRFVKAVEKARTRIGNELPLASQQSSANRPFKFIKIDKKKLQKIYLDEIIVVESLKDYIRIITEKGRYIVHQTLSNFTDELPSDQFIRIHRSVTVSLDKIDVVEGNSLEICGKRYTIGRSYLTEAKNIIFQTENSEEGA</sequence>
<comment type="caution">
    <text evidence="4">The sequence shown here is derived from an EMBL/GenBank/DDBJ whole genome shotgun (WGS) entry which is preliminary data.</text>
</comment>
<dbReference type="Gene3D" id="3.40.50.2300">
    <property type="match status" value="1"/>
</dbReference>